<keyword evidence="6" id="KW-0804">Transcription</keyword>
<dbReference type="Pfam" id="PF13912">
    <property type="entry name" value="zf-C2H2_6"/>
    <property type="match status" value="1"/>
</dbReference>
<evidence type="ECO:0000256" key="7">
    <source>
        <dbReference type="ARBA" id="ARBA00023242"/>
    </source>
</evidence>
<protein>
    <submittedName>
        <fullName evidence="10">Zinc finger protein 10-like</fullName>
    </submittedName>
</protein>
<organism evidence="10 11">
    <name type="scientific">Populus alba x Populus x berolinensis</name>
    <dbReference type="NCBI Taxonomy" id="444605"/>
    <lineage>
        <taxon>Eukaryota</taxon>
        <taxon>Viridiplantae</taxon>
        <taxon>Streptophyta</taxon>
        <taxon>Embryophyta</taxon>
        <taxon>Tracheophyta</taxon>
        <taxon>Spermatophyta</taxon>
        <taxon>Magnoliopsida</taxon>
        <taxon>eudicotyledons</taxon>
        <taxon>Gunneridae</taxon>
        <taxon>Pentapetalae</taxon>
        <taxon>rosids</taxon>
        <taxon>fabids</taxon>
        <taxon>Malpighiales</taxon>
        <taxon>Salicaceae</taxon>
        <taxon>Saliceae</taxon>
        <taxon>Populus</taxon>
    </lineage>
</organism>
<evidence type="ECO:0000256" key="5">
    <source>
        <dbReference type="ARBA" id="ARBA00023015"/>
    </source>
</evidence>
<comment type="subcellular location">
    <subcellularLocation>
        <location evidence="1">Nucleus</location>
    </subcellularLocation>
</comment>
<dbReference type="InterPro" id="IPR036291">
    <property type="entry name" value="NAD(P)-bd_dom_sf"/>
</dbReference>
<feature type="domain" description="C2H2-type" evidence="9">
    <location>
        <begin position="54"/>
        <end position="81"/>
    </location>
</feature>
<dbReference type="PROSITE" id="PS50157">
    <property type="entry name" value="ZINC_FINGER_C2H2_2"/>
    <property type="match status" value="1"/>
</dbReference>
<dbReference type="AlphaFoldDB" id="A0AAD6Q8Q4"/>
<keyword evidence="11" id="KW-1185">Reference proteome</keyword>
<evidence type="ECO:0000313" key="10">
    <source>
        <dbReference type="EMBL" id="KAJ6983062.1"/>
    </source>
</evidence>
<gene>
    <name evidence="10" type="ORF">NC653_026011</name>
</gene>
<sequence length="403" mass="44734">MEQAQYWLWMKRKQLLKSQLPASMKSISGSWEEKAFAEDSSGHLGGCIWPPRSYSCSFCNREFRSAQALGGHMNVHRRDRARLKQSLSPHNYVFQHQNHIQSSLKPLGSHFPSDQVCTLDNFDLDPKLSVSRATNIASTLSSYRVSTLSNQENLSEHAFVSPPSSSFVQEQHKGYSYLHDNLSGSDHSLSARLHSKPEAERNQGEAKVTCLNHDKFVATDLFMDLGSVINSHGLLSPGSCGGEAISCKRPRTSVSVLSLLVKPRPNDRYILQSEAAGPTSSSKEGIDLELRLGTETPKRNATVEELAGLGARVHTCSGNEEELNKLSSALCHKSDLYISSLLTLRAMNQLARTLACEWTKDNIRTNCVAPWYIRTSLVEHSRIGLKVKAINNMENGKQQAVAR</sequence>
<dbReference type="SMART" id="SM00355">
    <property type="entry name" value="ZnF_C2H2"/>
    <property type="match status" value="1"/>
</dbReference>
<dbReference type="InterPro" id="IPR036236">
    <property type="entry name" value="Znf_C2H2_sf"/>
</dbReference>
<evidence type="ECO:0000256" key="3">
    <source>
        <dbReference type="ARBA" id="ARBA00022771"/>
    </source>
</evidence>
<evidence type="ECO:0000259" key="9">
    <source>
        <dbReference type="PROSITE" id="PS50157"/>
    </source>
</evidence>
<evidence type="ECO:0000313" key="11">
    <source>
        <dbReference type="Proteomes" id="UP001164929"/>
    </source>
</evidence>
<dbReference type="Gene3D" id="3.40.50.720">
    <property type="entry name" value="NAD(P)-binding Rossmann-like Domain"/>
    <property type="match status" value="1"/>
</dbReference>
<keyword evidence="2" id="KW-0479">Metal-binding</keyword>
<dbReference type="SUPFAM" id="SSF51735">
    <property type="entry name" value="NAD(P)-binding Rossmann-fold domains"/>
    <property type="match status" value="1"/>
</dbReference>
<evidence type="ECO:0000256" key="8">
    <source>
        <dbReference type="PROSITE-ProRule" id="PRU00042"/>
    </source>
</evidence>
<dbReference type="InterPro" id="IPR013087">
    <property type="entry name" value="Znf_C2H2_type"/>
</dbReference>
<keyword evidence="7" id="KW-0539">Nucleus</keyword>
<evidence type="ECO:0000256" key="2">
    <source>
        <dbReference type="ARBA" id="ARBA00022723"/>
    </source>
</evidence>
<dbReference type="GO" id="GO:0005634">
    <property type="term" value="C:nucleus"/>
    <property type="evidence" value="ECO:0007669"/>
    <property type="project" value="UniProtKB-SubCell"/>
</dbReference>
<dbReference type="Gene3D" id="3.30.160.60">
    <property type="entry name" value="Classic Zinc Finger"/>
    <property type="match status" value="1"/>
</dbReference>
<keyword evidence="4" id="KW-0862">Zinc</keyword>
<dbReference type="SUPFAM" id="SSF57667">
    <property type="entry name" value="beta-beta-alpha zinc fingers"/>
    <property type="match status" value="1"/>
</dbReference>
<keyword evidence="3 8" id="KW-0863">Zinc-finger</keyword>
<dbReference type="Proteomes" id="UP001164929">
    <property type="component" value="Chromosome 10"/>
</dbReference>
<evidence type="ECO:0000256" key="1">
    <source>
        <dbReference type="ARBA" id="ARBA00004123"/>
    </source>
</evidence>
<dbReference type="PANTHER" id="PTHR45801:SF119">
    <property type="entry name" value="ZINC FINGER PROTEIN 10-LIKE"/>
    <property type="match status" value="1"/>
</dbReference>
<keyword evidence="5" id="KW-0805">Transcription regulation</keyword>
<proteinExistence type="predicted"/>
<name>A0AAD6Q8Q4_9ROSI</name>
<dbReference type="EMBL" id="JAQIZT010000010">
    <property type="protein sequence ID" value="KAJ6983062.1"/>
    <property type="molecule type" value="Genomic_DNA"/>
</dbReference>
<evidence type="ECO:0000256" key="4">
    <source>
        <dbReference type="ARBA" id="ARBA00022833"/>
    </source>
</evidence>
<evidence type="ECO:0000256" key="6">
    <source>
        <dbReference type="ARBA" id="ARBA00023163"/>
    </source>
</evidence>
<accession>A0AAD6Q8Q4</accession>
<dbReference type="InterPro" id="IPR052426">
    <property type="entry name" value="Plant_dev_regulator"/>
</dbReference>
<reference evidence="10" key="1">
    <citation type="journal article" date="2023" name="Mol. Ecol. Resour.">
        <title>Chromosome-level genome assembly of a triploid poplar Populus alba 'Berolinensis'.</title>
        <authorList>
            <person name="Chen S."/>
            <person name="Yu Y."/>
            <person name="Wang X."/>
            <person name="Wang S."/>
            <person name="Zhang T."/>
            <person name="Zhou Y."/>
            <person name="He R."/>
            <person name="Meng N."/>
            <person name="Wang Y."/>
            <person name="Liu W."/>
            <person name="Liu Z."/>
            <person name="Liu J."/>
            <person name="Guo Q."/>
            <person name="Huang H."/>
            <person name="Sederoff R.R."/>
            <person name="Wang G."/>
            <person name="Qu G."/>
            <person name="Chen S."/>
        </authorList>
    </citation>
    <scope>NUCLEOTIDE SEQUENCE</scope>
    <source>
        <strain evidence="10">SC-2020</strain>
    </source>
</reference>
<dbReference type="PANTHER" id="PTHR45801">
    <property type="entry name" value="OS07G0101800 PROTEIN"/>
    <property type="match status" value="1"/>
</dbReference>
<dbReference type="GO" id="GO:0008270">
    <property type="term" value="F:zinc ion binding"/>
    <property type="evidence" value="ECO:0007669"/>
    <property type="project" value="UniProtKB-KW"/>
</dbReference>
<comment type="caution">
    <text evidence="10">The sequence shown here is derived from an EMBL/GenBank/DDBJ whole genome shotgun (WGS) entry which is preliminary data.</text>
</comment>
<dbReference type="PROSITE" id="PS00028">
    <property type="entry name" value="ZINC_FINGER_C2H2_1"/>
    <property type="match status" value="1"/>
</dbReference>